<proteinExistence type="predicted"/>
<reference evidence="1" key="1">
    <citation type="submission" date="2019-02" db="EMBL/GenBank/DDBJ databases">
        <authorList>
            <person name="Gruber-Vodicka R. H."/>
            <person name="Seah K. B. B."/>
        </authorList>
    </citation>
    <scope>NUCLEOTIDE SEQUENCE</scope>
    <source>
        <strain evidence="1">BECK_BY1</strain>
    </source>
</reference>
<name>A0A450ZFQ7_9GAMM</name>
<evidence type="ECO:0000313" key="1">
    <source>
        <dbReference type="EMBL" id="VFK52634.1"/>
    </source>
</evidence>
<gene>
    <name evidence="1" type="ORF">BECKTUN1418D_GA0071000_101612</name>
</gene>
<accession>A0A450ZFQ7</accession>
<dbReference type="AlphaFoldDB" id="A0A450ZFQ7"/>
<sequence>MLGFVNESSFKSGFAWGLASLDPSHPKGGFFIGWFLYNCIIQGVATRNTEFRFMATVRAILRGWPVSSVSGIATPCRSPPLCSNDGGGVLTITQSYTMKDPKFPKQVFAPTISPNELRERRRKMERALNEASQAIRTAKEEFHYMIYGTKDPARCEKG</sequence>
<protein>
    <submittedName>
        <fullName evidence="1">Uncharacterized protein</fullName>
    </submittedName>
</protein>
<dbReference type="EMBL" id="CAADFX010000016">
    <property type="protein sequence ID" value="VFK52634.1"/>
    <property type="molecule type" value="Genomic_DNA"/>
</dbReference>
<organism evidence="1">
    <name type="scientific">Candidatus Kentrum sp. TUN</name>
    <dbReference type="NCBI Taxonomy" id="2126343"/>
    <lineage>
        <taxon>Bacteria</taxon>
        <taxon>Pseudomonadati</taxon>
        <taxon>Pseudomonadota</taxon>
        <taxon>Gammaproteobacteria</taxon>
        <taxon>Candidatus Kentrum</taxon>
    </lineage>
</organism>